<keyword evidence="5 6" id="KW-0238">DNA-binding</keyword>
<reference evidence="8 9" key="1">
    <citation type="submission" date="2019-05" db="EMBL/GenBank/DDBJ databases">
        <authorList>
            <consortium name="Pathogen Informatics"/>
        </authorList>
    </citation>
    <scope>NUCLEOTIDE SEQUENCE [LARGE SCALE GENOMIC DNA]</scope>
    <source>
        <strain evidence="8 9">NCTC503</strain>
    </source>
</reference>
<evidence type="ECO:0000313" key="8">
    <source>
        <dbReference type="EMBL" id="VTQ90014.1"/>
    </source>
</evidence>
<dbReference type="PIRSF" id="PIRSF005719">
    <property type="entry name" value="SMC"/>
    <property type="match status" value="1"/>
</dbReference>
<dbReference type="SUPFAM" id="SSF57997">
    <property type="entry name" value="Tropomyosin"/>
    <property type="match status" value="1"/>
</dbReference>
<dbReference type="SMART" id="SM00968">
    <property type="entry name" value="SMC_hinge"/>
    <property type="match status" value="1"/>
</dbReference>
<comment type="subcellular location">
    <subcellularLocation>
        <location evidence="6">Cytoplasm</location>
    </subcellularLocation>
</comment>
<feature type="coiled-coil region" evidence="6">
    <location>
        <begin position="999"/>
        <end position="1029"/>
    </location>
</feature>
<evidence type="ECO:0000259" key="7">
    <source>
        <dbReference type="SMART" id="SM00968"/>
    </source>
</evidence>
<dbReference type="OrthoDB" id="9808768at2"/>
<dbReference type="SUPFAM" id="SSF52540">
    <property type="entry name" value="P-loop containing nucleoside triphosphate hydrolases"/>
    <property type="match status" value="1"/>
</dbReference>
<comment type="function">
    <text evidence="6">Required for chromosome condensation and partitioning.</text>
</comment>
<dbReference type="KEGG" id="hhw:NCTC503_01518"/>
<dbReference type="GO" id="GO:0030261">
    <property type="term" value="P:chromosome condensation"/>
    <property type="evidence" value="ECO:0007669"/>
    <property type="project" value="InterPro"/>
</dbReference>
<keyword evidence="1 6" id="KW-0963">Cytoplasm</keyword>
<dbReference type="Proteomes" id="UP000308489">
    <property type="component" value="Chromosome 1"/>
</dbReference>
<dbReference type="InterPro" id="IPR011890">
    <property type="entry name" value="SMC_prok"/>
</dbReference>
<dbReference type="NCBIfam" id="TIGR02168">
    <property type="entry name" value="SMC_prok_B"/>
    <property type="match status" value="1"/>
</dbReference>
<accession>A0A4U9RE33</accession>
<dbReference type="AlphaFoldDB" id="A0A4U9RE33"/>
<feature type="coiled-coil region" evidence="6">
    <location>
        <begin position="167"/>
        <end position="201"/>
    </location>
</feature>
<dbReference type="RefSeq" id="WP_138210167.1">
    <property type="nucleotide sequence ID" value="NZ_CBCRUQ010000014.1"/>
</dbReference>
<keyword evidence="4 6" id="KW-0175">Coiled coil</keyword>
<dbReference type="Gene3D" id="3.30.70.1620">
    <property type="match status" value="1"/>
</dbReference>
<protein>
    <recommendedName>
        <fullName evidence="6">Chromosome partition protein Smc</fullName>
    </recommendedName>
</protein>
<keyword evidence="9" id="KW-1185">Reference proteome</keyword>
<keyword evidence="3 6" id="KW-0067">ATP-binding</keyword>
<gene>
    <name evidence="6 8" type="primary">smc</name>
    <name evidence="8" type="ORF">NCTC503_01518</name>
</gene>
<dbReference type="Pfam" id="PF06470">
    <property type="entry name" value="SMC_hinge"/>
    <property type="match status" value="1"/>
</dbReference>
<sequence length="1188" mass="137753">MFLKSIEVRGFKSFADKTELHFKKGITSVVGPNGSGKSNISDAVRWVLGEQSIKNLRGTKMEDVIFIGTEFRKPVGLAQVSLTLNNEDEELKINYSEVKVTRRLYRSGESEYLINNTKCRLKDIQELFMDTGIGKEGYSIIGQGKIDAILSGKPEERRTLLEEAAGIVKFKNRKEEAEKKLESTNSNLVRIKDILNTYEERLEPLKIEMEKAKQFLNLSQELKEKDLALIIHTIEGIEVKINNFKDENKQRENEMGKLLDKKNILKIELEKQNFLLEEQEEKNKANREEYYQCKASISEFETKIKVIEEKIKNSDFVISKYYEDIKRLEEELKDILDKKLDLEIEIKDFKLKKEILEEELNHYEQELSKIEGSLKENNNNIFSFKEQLNSIIEKNAKEERDKDNLDREVKLLLDKINEIKESIENTANLIKINNNTRIRLEEEYNKVNDKIILCEENIKQSTKEISVFRNKLTHEENKYKSKSNDLNKLDANFNILSNLEKQYEGYNKAVRNLMDHVDKNYIKDVKKAYVLGEILKVPKEYESAIEVALGAAISNIITETEYDAKLLINYLKDKKLGRATFLPLNIVKSKNISSKIEHLYLKGYVGRASNLISYNIKFKNAIEFVLGNIIIAENMDCALAIAKEISYSNRIVTLSGEVINVGGSLTGGSIYNKGTNVISRKREIEELENKIQNIHIELKDINLNIEEYNKSIYELDEHNLNLRDALHGENIELIKLKERINSLKEDEGRCKNSLLQLESDIQVYTSKINVYKNNLNFLEVSLKDSKLEKEKIIGCIKLLEDGLLNYNGDIESIKEEVVQRRIDLATLKENLINKENKFKELDESIKFKHKDLEEISLNVRDSSNNLIKYKDEININKEAIRNLEKSIEKYEENSKEEEVFRIKLKKNIKETTSNLENLSLEEEKINRELNKILMNLTRFETEYETMLQRLNEEYDLTYAQAIDYKIEDIDVNSTKNNIDKLKHNINKLGIVNVGSIEEYREVKEKYSFMNEQKEDMEASKEKIINVIEEMTLRMREIFKENFEKLNQTFHETFRVLFKGGSASLILSDGDELNGKIDINVQPPGKKLQNINLMSGGEKVLSAIALLFSILKMKPTPFCILDEIEAALDDANVSRYAEFLKRFSDRIQFIVITHRKGTMEVSDALYGITMEEKGVSKIVSVDLNKNKKA</sequence>
<dbReference type="GO" id="GO:0007059">
    <property type="term" value="P:chromosome segregation"/>
    <property type="evidence" value="ECO:0007669"/>
    <property type="project" value="UniProtKB-UniRule"/>
</dbReference>
<dbReference type="InterPro" id="IPR036277">
    <property type="entry name" value="SMC_hinge_sf"/>
</dbReference>
<dbReference type="EMBL" id="LR590481">
    <property type="protein sequence ID" value="VTQ90014.1"/>
    <property type="molecule type" value="Genomic_DNA"/>
</dbReference>
<dbReference type="GO" id="GO:0007062">
    <property type="term" value="P:sister chromatid cohesion"/>
    <property type="evidence" value="ECO:0007669"/>
    <property type="project" value="InterPro"/>
</dbReference>
<dbReference type="HAMAP" id="MF_01894">
    <property type="entry name" value="Smc_prok"/>
    <property type="match status" value="1"/>
</dbReference>
<dbReference type="PANTHER" id="PTHR43977">
    <property type="entry name" value="STRUCTURAL MAINTENANCE OF CHROMOSOMES PROTEIN 3"/>
    <property type="match status" value="1"/>
</dbReference>
<feature type="domain" description="SMC hinge" evidence="7">
    <location>
        <begin position="525"/>
        <end position="642"/>
    </location>
</feature>
<dbReference type="InterPro" id="IPR003395">
    <property type="entry name" value="RecF/RecN/SMC_N"/>
</dbReference>
<dbReference type="GO" id="GO:0016887">
    <property type="term" value="F:ATP hydrolysis activity"/>
    <property type="evidence" value="ECO:0007669"/>
    <property type="project" value="InterPro"/>
</dbReference>
<dbReference type="Pfam" id="PF02463">
    <property type="entry name" value="SMC_N"/>
    <property type="match status" value="2"/>
</dbReference>
<evidence type="ECO:0000256" key="1">
    <source>
        <dbReference type="ARBA" id="ARBA00022490"/>
    </source>
</evidence>
<feature type="coiled-coil region" evidence="6">
    <location>
        <begin position="677"/>
        <end position="935"/>
    </location>
</feature>
<evidence type="ECO:0000313" key="9">
    <source>
        <dbReference type="Proteomes" id="UP000308489"/>
    </source>
</evidence>
<feature type="binding site" evidence="6">
    <location>
        <begin position="32"/>
        <end position="39"/>
    </location>
    <ligand>
        <name>ATP</name>
        <dbReference type="ChEBI" id="CHEBI:30616"/>
    </ligand>
</feature>
<feature type="coiled-coil region" evidence="6">
    <location>
        <begin position="234"/>
        <end position="289"/>
    </location>
</feature>
<evidence type="ECO:0000256" key="6">
    <source>
        <dbReference type="HAMAP-Rule" id="MF_01894"/>
    </source>
</evidence>
<comment type="subunit">
    <text evidence="6">Homodimer.</text>
</comment>
<dbReference type="GO" id="GO:0005737">
    <property type="term" value="C:cytoplasm"/>
    <property type="evidence" value="ECO:0007669"/>
    <property type="project" value="UniProtKB-SubCell"/>
</dbReference>
<evidence type="ECO:0000256" key="3">
    <source>
        <dbReference type="ARBA" id="ARBA00022840"/>
    </source>
</evidence>
<dbReference type="InterPro" id="IPR010935">
    <property type="entry name" value="SMC_hinge"/>
</dbReference>
<dbReference type="Gene3D" id="1.20.1060.20">
    <property type="match status" value="1"/>
</dbReference>
<evidence type="ECO:0000256" key="2">
    <source>
        <dbReference type="ARBA" id="ARBA00022741"/>
    </source>
</evidence>
<proteinExistence type="inferred from homology"/>
<dbReference type="GO" id="GO:0005524">
    <property type="term" value="F:ATP binding"/>
    <property type="evidence" value="ECO:0007669"/>
    <property type="project" value="UniProtKB-UniRule"/>
</dbReference>
<dbReference type="GO" id="GO:0006260">
    <property type="term" value="P:DNA replication"/>
    <property type="evidence" value="ECO:0007669"/>
    <property type="project" value="UniProtKB-UniRule"/>
</dbReference>
<evidence type="ECO:0000256" key="5">
    <source>
        <dbReference type="ARBA" id="ARBA00023125"/>
    </source>
</evidence>
<name>A0A4U9RE33_HATHI</name>
<dbReference type="FunFam" id="3.40.50.300:FF:000984">
    <property type="entry name" value="Chromosome partition protein Smc"/>
    <property type="match status" value="1"/>
</dbReference>
<dbReference type="InterPro" id="IPR024704">
    <property type="entry name" value="SMC"/>
</dbReference>
<dbReference type="Gene3D" id="3.40.50.300">
    <property type="entry name" value="P-loop containing nucleotide triphosphate hydrolases"/>
    <property type="match status" value="2"/>
</dbReference>
<dbReference type="CDD" id="cd03278">
    <property type="entry name" value="ABC_SMC_barmotin"/>
    <property type="match status" value="1"/>
</dbReference>
<dbReference type="GO" id="GO:0003677">
    <property type="term" value="F:DNA binding"/>
    <property type="evidence" value="ECO:0007669"/>
    <property type="project" value="UniProtKB-UniRule"/>
</dbReference>
<comment type="domain">
    <text evidence="6">Contains large globular domains required for ATP hydrolysis at each terminus and a third globular domain forming a flexible hinge near the middle of the molecule. These domains are separated by coiled-coil structures.</text>
</comment>
<organism evidence="8 9">
    <name type="scientific">Hathewaya histolytica</name>
    <name type="common">Clostridium histolyticum</name>
    <dbReference type="NCBI Taxonomy" id="1498"/>
    <lineage>
        <taxon>Bacteria</taxon>
        <taxon>Bacillati</taxon>
        <taxon>Bacillota</taxon>
        <taxon>Clostridia</taxon>
        <taxon>Eubacteriales</taxon>
        <taxon>Clostridiaceae</taxon>
        <taxon>Hathewaya</taxon>
    </lineage>
</organism>
<keyword evidence="2 6" id="KW-0547">Nucleotide-binding</keyword>
<feature type="coiled-coil region" evidence="6">
    <location>
        <begin position="318"/>
        <end position="516"/>
    </location>
</feature>
<dbReference type="Gene3D" id="6.10.140.1720">
    <property type="match status" value="1"/>
</dbReference>
<dbReference type="InterPro" id="IPR027417">
    <property type="entry name" value="P-loop_NTPase"/>
</dbReference>
<dbReference type="GO" id="GO:0005694">
    <property type="term" value="C:chromosome"/>
    <property type="evidence" value="ECO:0007669"/>
    <property type="project" value="InterPro"/>
</dbReference>
<dbReference type="SUPFAM" id="SSF75553">
    <property type="entry name" value="Smc hinge domain"/>
    <property type="match status" value="1"/>
</dbReference>
<evidence type="ECO:0000256" key="4">
    <source>
        <dbReference type="ARBA" id="ARBA00023054"/>
    </source>
</evidence>
<comment type="similarity">
    <text evidence="6">Belongs to the SMC family.</text>
</comment>